<reference evidence="1" key="1">
    <citation type="submission" date="2021-02" db="EMBL/GenBank/DDBJ databases">
        <authorList>
            <person name="Nowell W R."/>
        </authorList>
    </citation>
    <scope>NUCLEOTIDE SEQUENCE</scope>
</reference>
<dbReference type="SUPFAM" id="SSF53098">
    <property type="entry name" value="Ribonuclease H-like"/>
    <property type="match status" value="1"/>
</dbReference>
<evidence type="ECO:0000313" key="3">
    <source>
        <dbReference type="Proteomes" id="UP000663889"/>
    </source>
</evidence>
<evidence type="ECO:0000313" key="1">
    <source>
        <dbReference type="EMBL" id="CAF1570309.1"/>
    </source>
</evidence>
<dbReference type="EMBL" id="CAJOBE010037276">
    <property type="protein sequence ID" value="CAF4313895.1"/>
    <property type="molecule type" value="Genomic_DNA"/>
</dbReference>
<accession>A0A815YHZ6</accession>
<feature type="non-terminal residue" evidence="1">
    <location>
        <position position="1"/>
    </location>
</feature>
<dbReference type="Proteomes" id="UP000663874">
    <property type="component" value="Unassembled WGS sequence"/>
</dbReference>
<name>A0A815YHZ6_9BILA</name>
<dbReference type="EMBL" id="CAJNOU010014877">
    <property type="protein sequence ID" value="CAF1570309.1"/>
    <property type="molecule type" value="Genomic_DNA"/>
</dbReference>
<protein>
    <submittedName>
        <fullName evidence="1">Uncharacterized protein</fullName>
    </submittedName>
</protein>
<sequence length="84" mass="9718">CTVSQAIQKCRGFIKTINKSSILSNFINSQKEKDKLTNSLIIDCKSRWSSTHRLILSILSHKSIIGRLFAEKYQLNLTRKQHEK</sequence>
<proteinExistence type="predicted"/>
<organism evidence="1 3">
    <name type="scientific">Rotaria sordida</name>
    <dbReference type="NCBI Taxonomy" id="392033"/>
    <lineage>
        <taxon>Eukaryota</taxon>
        <taxon>Metazoa</taxon>
        <taxon>Spiralia</taxon>
        <taxon>Gnathifera</taxon>
        <taxon>Rotifera</taxon>
        <taxon>Eurotatoria</taxon>
        <taxon>Bdelloidea</taxon>
        <taxon>Philodinida</taxon>
        <taxon>Philodinidae</taxon>
        <taxon>Rotaria</taxon>
    </lineage>
</organism>
<dbReference type="Proteomes" id="UP000663889">
    <property type="component" value="Unassembled WGS sequence"/>
</dbReference>
<evidence type="ECO:0000313" key="2">
    <source>
        <dbReference type="EMBL" id="CAF4313895.1"/>
    </source>
</evidence>
<gene>
    <name evidence="2" type="ORF">FNK824_LOCUS41093</name>
    <name evidence="1" type="ORF">SEV965_LOCUS39550</name>
</gene>
<comment type="caution">
    <text evidence="1">The sequence shown here is derived from an EMBL/GenBank/DDBJ whole genome shotgun (WGS) entry which is preliminary data.</text>
</comment>
<dbReference type="AlphaFoldDB" id="A0A815YHZ6"/>
<dbReference type="InterPro" id="IPR012337">
    <property type="entry name" value="RNaseH-like_sf"/>
</dbReference>